<evidence type="ECO:0000313" key="3">
    <source>
        <dbReference type="Proteomes" id="UP000030854"/>
    </source>
</evidence>
<dbReference type="STRING" id="52586.A0A0B1NWM7"/>
<dbReference type="Proteomes" id="UP000030854">
    <property type="component" value="Unassembled WGS sequence"/>
</dbReference>
<name>A0A0B1NWM7_UNCNE</name>
<evidence type="ECO:0000313" key="2">
    <source>
        <dbReference type="EMBL" id="KHJ30353.1"/>
    </source>
</evidence>
<dbReference type="OMA" id="THENSFP"/>
<organism evidence="2 3">
    <name type="scientific">Uncinula necator</name>
    <name type="common">Grape powdery mildew</name>
    <dbReference type="NCBI Taxonomy" id="52586"/>
    <lineage>
        <taxon>Eukaryota</taxon>
        <taxon>Fungi</taxon>
        <taxon>Dikarya</taxon>
        <taxon>Ascomycota</taxon>
        <taxon>Pezizomycotina</taxon>
        <taxon>Leotiomycetes</taxon>
        <taxon>Erysiphales</taxon>
        <taxon>Erysiphaceae</taxon>
        <taxon>Erysiphe</taxon>
    </lineage>
</organism>
<feature type="compositionally biased region" description="Polar residues" evidence="1">
    <location>
        <begin position="150"/>
        <end position="162"/>
    </location>
</feature>
<keyword evidence="3" id="KW-1185">Reference proteome</keyword>
<reference evidence="2 3" key="1">
    <citation type="journal article" date="2014" name="BMC Genomics">
        <title>Adaptive genomic structural variation in the grape powdery mildew pathogen, Erysiphe necator.</title>
        <authorList>
            <person name="Jones L."/>
            <person name="Riaz S."/>
            <person name="Morales-Cruz A."/>
            <person name="Amrine K.C."/>
            <person name="McGuire B."/>
            <person name="Gubler W.D."/>
            <person name="Walker M.A."/>
            <person name="Cantu D."/>
        </authorList>
    </citation>
    <scope>NUCLEOTIDE SEQUENCE [LARGE SCALE GENOMIC DNA]</scope>
    <source>
        <strain evidence="3">c</strain>
    </source>
</reference>
<gene>
    <name evidence="2" type="ORF">EV44_g0280</name>
</gene>
<protein>
    <submittedName>
        <fullName evidence="2">Putative eka-like protein</fullName>
    </submittedName>
</protein>
<comment type="caution">
    <text evidence="2">The sequence shown here is derived from an EMBL/GenBank/DDBJ whole genome shotgun (WGS) entry which is preliminary data.</text>
</comment>
<feature type="region of interest" description="Disordered" evidence="1">
    <location>
        <begin position="110"/>
        <end position="162"/>
    </location>
</feature>
<dbReference type="EMBL" id="JNVN01004421">
    <property type="protein sequence ID" value="KHJ30353.1"/>
    <property type="molecule type" value="Genomic_DNA"/>
</dbReference>
<sequence length="354" mass="39243">MILVWPFGRAVMHLSLVLCRIVPLSLSSYLVLVTLSTCCFRHTATNAVEDSLSPMLIGGNKSFVDSLRVFLRASIAQFLQVGPGAAPPKLPMVPPRTLLTVAKTHENSFPSLGPKTCAISPAQQEPSEQRQDGSWVTALKRGNSKHRSQPKSWTATSSGQSKKLATTLSQKQKTGVQNNGVAKSISKDDRLFDRFFQRIPRNHEWRSFTPAGIREAIIRKLGCPPTTIDRIIPVASGYAIVAKDETGRQLLLSLSHRLPEDILLEAARDWVSYMLPNIPSYIVTIKGRKPVAESEVIAELERVTGLIPKSVRYRGKSKVEAPYRTWMVFFDKDSAHKPGFRLFDDSGRAASLKP</sequence>
<accession>A0A0B1NWM7</accession>
<evidence type="ECO:0000256" key="1">
    <source>
        <dbReference type="SAM" id="MobiDB-lite"/>
    </source>
</evidence>
<dbReference type="AlphaFoldDB" id="A0A0B1NWM7"/>
<dbReference type="HOGENOM" id="CLU_783457_0_0_1"/>
<proteinExistence type="predicted"/>